<organism evidence="2 3">
    <name type="scientific">Anaeramoeba flamelloides</name>
    <dbReference type="NCBI Taxonomy" id="1746091"/>
    <lineage>
        <taxon>Eukaryota</taxon>
        <taxon>Metamonada</taxon>
        <taxon>Anaeramoebidae</taxon>
        <taxon>Anaeramoeba</taxon>
    </lineage>
</organism>
<dbReference type="PANTHER" id="PTHR24410:SF23">
    <property type="entry name" value="BTB DOMAIN-CONTAINING PROTEIN-RELATED"/>
    <property type="match status" value="1"/>
</dbReference>
<dbReference type="Gene3D" id="3.30.710.10">
    <property type="entry name" value="Potassium Channel Kv1.1, Chain A"/>
    <property type="match status" value="1"/>
</dbReference>
<keyword evidence="3" id="KW-1185">Reference proteome</keyword>
<dbReference type="InterPro" id="IPR029062">
    <property type="entry name" value="Class_I_gatase-like"/>
</dbReference>
<name>A0ABQ8YUZ9_9EUKA</name>
<reference evidence="2" key="1">
    <citation type="submission" date="2022-08" db="EMBL/GenBank/DDBJ databases">
        <title>Novel sulfate-reducing endosymbionts in the free-living metamonad Anaeramoeba.</title>
        <authorList>
            <person name="Jerlstrom-Hultqvist J."/>
            <person name="Cepicka I."/>
            <person name="Gallot-Lavallee L."/>
            <person name="Salas-Leiva D."/>
            <person name="Curtis B.A."/>
            <person name="Zahonova K."/>
            <person name="Pipaliya S."/>
            <person name="Dacks J."/>
            <person name="Roger A.J."/>
        </authorList>
    </citation>
    <scope>NUCLEOTIDE SEQUENCE</scope>
    <source>
        <strain evidence="2">Schooner1</strain>
    </source>
</reference>
<gene>
    <name evidence="2" type="ORF">M0813_17656</name>
</gene>
<dbReference type="Pfam" id="PF00651">
    <property type="entry name" value="BTB"/>
    <property type="match status" value="1"/>
</dbReference>
<dbReference type="InterPro" id="IPR051481">
    <property type="entry name" value="BTB-POZ/Galectin-3-binding"/>
</dbReference>
<comment type="caution">
    <text evidence="2">The sequence shown here is derived from an EMBL/GenBank/DDBJ whole genome shotgun (WGS) entry which is preliminary data.</text>
</comment>
<dbReference type="SUPFAM" id="SSF54695">
    <property type="entry name" value="POZ domain"/>
    <property type="match status" value="1"/>
</dbReference>
<dbReference type="PROSITE" id="PS50097">
    <property type="entry name" value="BTB"/>
    <property type="match status" value="1"/>
</dbReference>
<sequence>MESLTEHYKSLINNTELADLHFLIGSDNTEFHCHRLILSRNSEYWKKILFDDEWVKNEVEVIDIKIPTLQPRIFEIFLRYYYLQEFAVDLNNVFEVIQATYVIDDEIFKNYCLQWCKSNAQSLLSKKECLNSIDEQCVMAVLDQCQNAIDAIYIYRRVWERAQFLYSSKKKLKNKSNPNLISIGAFKNNNKRNDHLKIITKKENPTKWFKMKKKVKNLFKYLDVSKFSKQDYQEIDDKQLFDFTLFGKTEFQINKLAIQQQEEIKFLEKESLNVLLLVAESNNKIIQDLKASITYSTDIQNKERNNLVKQVKIVHVDKKSPSFQKLRKYQAIFVYLSNKPLHRSKYLGNELAHYVEEGGGLVMCGYRALCESLSENRSAISGRITSGIFLPIIMERLITSGKYTVGSNMGQVVNKHHPIMKNVTKMGGGEHAHRLKSEIIKEQGVELVANWEDGNPLIATRKNGISSGTVVILNCNPIMTEVTGDFRQIISNSIDFVVNNSKK</sequence>
<dbReference type="SMART" id="SM00225">
    <property type="entry name" value="BTB"/>
    <property type="match status" value="1"/>
</dbReference>
<evidence type="ECO:0000313" key="3">
    <source>
        <dbReference type="Proteomes" id="UP001150062"/>
    </source>
</evidence>
<evidence type="ECO:0000313" key="2">
    <source>
        <dbReference type="EMBL" id="KAJ6248462.1"/>
    </source>
</evidence>
<feature type="domain" description="BTB" evidence="1">
    <location>
        <begin position="18"/>
        <end position="90"/>
    </location>
</feature>
<dbReference type="Gene3D" id="3.40.50.880">
    <property type="match status" value="1"/>
</dbReference>
<protein>
    <submittedName>
        <fullName evidence="2">Lute</fullName>
    </submittedName>
</protein>
<dbReference type="PANTHER" id="PTHR24410">
    <property type="entry name" value="HL07962P-RELATED"/>
    <property type="match status" value="1"/>
</dbReference>
<proteinExistence type="predicted"/>
<dbReference type="CDD" id="cd18186">
    <property type="entry name" value="BTB_POZ_ZBTB_KLHL-like"/>
    <property type="match status" value="1"/>
</dbReference>
<dbReference type="InterPro" id="IPR011333">
    <property type="entry name" value="SKP1/BTB/POZ_sf"/>
</dbReference>
<dbReference type="EMBL" id="JAOAOG010000113">
    <property type="protein sequence ID" value="KAJ6248462.1"/>
    <property type="molecule type" value="Genomic_DNA"/>
</dbReference>
<dbReference type="InterPro" id="IPR000210">
    <property type="entry name" value="BTB/POZ_dom"/>
</dbReference>
<dbReference type="Proteomes" id="UP001150062">
    <property type="component" value="Unassembled WGS sequence"/>
</dbReference>
<evidence type="ECO:0000259" key="1">
    <source>
        <dbReference type="PROSITE" id="PS50097"/>
    </source>
</evidence>
<accession>A0ABQ8YUZ9</accession>
<dbReference type="SUPFAM" id="SSF52317">
    <property type="entry name" value="Class I glutamine amidotransferase-like"/>
    <property type="match status" value="1"/>
</dbReference>